<dbReference type="SUPFAM" id="SSF55729">
    <property type="entry name" value="Acyl-CoA N-acyltransferases (Nat)"/>
    <property type="match status" value="1"/>
</dbReference>
<gene>
    <name evidence="2" type="ORF">FPZ42_14850</name>
</gene>
<reference evidence="2 3" key="1">
    <citation type="submission" date="2019-07" db="EMBL/GenBank/DDBJ databases">
        <authorList>
            <person name="Kim J."/>
        </authorList>
    </citation>
    <scope>NUCLEOTIDE SEQUENCE [LARGE SCALE GENOMIC DNA]</scope>
    <source>
        <strain evidence="2 3">MJ1a</strain>
    </source>
</reference>
<evidence type="ECO:0000313" key="2">
    <source>
        <dbReference type="EMBL" id="TWR25098.1"/>
    </source>
</evidence>
<feature type="domain" description="N-acetyltransferase" evidence="1">
    <location>
        <begin position="7"/>
        <end position="164"/>
    </location>
</feature>
<sequence>MIVTANLTLRRFGPEDAPFVFELLNTPTWIQFIGDRNIHTLHDAENYIKMLHTNFYSKLGYGPILVALKEDETPVGLCGLFKRAYLDHPDIGFAFMPQYAGKGLGYESCMAIIDNYPFDVLYATTTDKNIRSQKLIERCGLHYEKDIETPEGTKLRLYKKVFIK</sequence>
<organism evidence="2 3">
    <name type="scientific">Mucilaginibacter achroorhodeus</name>
    <dbReference type="NCBI Taxonomy" id="2599294"/>
    <lineage>
        <taxon>Bacteria</taxon>
        <taxon>Pseudomonadati</taxon>
        <taxon>Bacteroidota</taxon>
        <taxon>Sphingobacteriia</taxon>
        <taxon>Sphingobacteriales</taxon>
        <taxon>Sphingobacteriaceae</taxon>
        <taxon>Mucilaginibacter</taxon>
    </lineage>
</organism>
<name>A0A563U0E3_9SPHI</name>
<dbReference type="InterPro" id="IPR016181">
    <property type="entry name" value="Acyl_CoA_acyltransferase"/>
</dbReference>
<accession>A0A563U0E3</accession>
<dbReference type="PROSITE" id="PS51186">
    <property type="entry name" value="GNAT"/>
    <property type="match status" value="1"/>
</dbReference>
<evidence type="ECO:0000259" key="1">
    <source>
        <dbReference type="PROSITE" id="PS51186"/>
    </source>
</evidence>
<dbReference type="AlphaFoldDB" id="A0A563U0E3"/>
<dbReference type="EMBL" id="VOEI01000005">
    <property type="protein sequence ID" value="TWR25098.1"/>
    <property type="molecule type" value="Genomic_DNA"/>
</dbReference>
<proteinExistence type="predicted"/>
<dbReference type="InterPro" id="IPR000182">
    <property type="entry name" value="GNAT_dom"/>
</dbReference>
<dbReference type="Proteomes" id="UP000318010">
    <property type="component" value="Unassembled WGS sequence"/>
</dbReference>
<dbReference type="PANTHER" id="PTHR43792:SF1">
    <property type="entry name" value="N-ACETYLTRANSFERASE DOMAIN-CONTAINING PROTEIN"/>
    <property type="match status" value="1"/>
</dbReference>
<dbReference type="PANTHER" id="PTHR43792">
    <property type="entry name" value="GNAT FAMILY, PUTATIVE (AFU_ORTHOLOGUE AFUA_3G00765)-RELATED-RELATED"/>
    <property type="match status" value="1"/>
</dbReference>
<dbReference type="OrthoDB" id="9798081at2"/>
<protein>
    <submittedName>
        <fullName evidence="2">GNAT family N-acetyltransferase</fullName>
    </submittedName>
</protein>
<dbReference type="Gene3D" id="3.40.630.30">
    <property type="match status" value="1"/>
</dbReference>
<dbReference type="Pfam" id="PF13302">
    <property type="entry name" value="Acetyltransf_3"/>
    <property type="match status" value="1"/>
</dbReference>
<dbReference type="InterPro" id="IPR051531">
    <property type="entry name" value="N-acetyltransferase"/>
</dbReference>
<dbReference type="GO" id="GO:0016747">
    <property type="term" value="F:acyltransferase activity, transferring groups other than amino-acyl groups"/>
    <property type="evidence" value="ECO:0007669"/>
    <property type="project" value="InterPro"/>
</dbReference>
<keyword evidence="3" id="KW-1185">Reference proteome</keyword>
<comment type="caution">
    <text evidence="2">The sequence shown here is derived from an EMBL/GenBank/DDBJ whole genome shotgun (WGS) entry which is preliminary data.</text>
</comment>
<evidence type="ECO:0000313" key="3">
    <source>
        <dbReference type="Proteomes" id="UP000318010"/>
    </source>
</evidence>
<keyword evidence="2" id="KW-0808">Transferase</keyword>